<dbReference type="InterPro" id="IPR045518">
    <property type="entry name" value="2EXR"/>
</dbReference>
<name>A0A1B8GTM5_9PEZI</name>
<reference evidence="3" key="2">
    <citation type="journal article" date="2018" name="Nat. Commun.">
        <title>Extreme sensitivity to ultraviolet light in the fungal pathogen causing white-nose syndrome of bats.</title>
        <authorList>
            <person name="Palmer J.M."/>
            <person name="Drees K.P."/>
            <person name="Foster J.T."/>
            <person name="Lindner D.L."/>
        </authorList>
    </citation>
    <scope>NUCLEOTIDE SEQUENCE [LARGE SCALE GENOMIC DNA]</scope>
    <source>
        <strain evidence="3">UAMH 10579</strain>
    </source>
</reference>
<evidence type="ECO:0000313" key="3">
    <source>
        <dbReference type="Proteomes" id="UP000091956"/>
    </source>
</evidence>
<dbReference type="Proteomes" id="UP000091956">
    <property type="component" value="Unassembled WGS sequence"/>
</dbReference>
<proteinExistence type="predicted"/>
<dbReference type="EMBL" id="KV460213">
    <property type="protein sequence ID" value="OBT99194.1"/>
    <property type="molecule type" value="Genomic_DNA"/>
</dbReference>
<dbReference type="RefSeq" id="XP_018132927.1">
    <property type="nucleotide sequence ID" value="XM_018272172.1"/>
</dbReference>
<organism evidence="2 3">
    <name type="scientific">Pseudogymnoascus verrucosus</name>
    <dbReference type="NCBI Taxonomy" id="342668"/>
    <lineage>
        <taxon>Eukaryota</taxon>
        <taxon>Fungi</taxon>
        <taxon>Dikarya</taxon>
        <taxon>Ascomycota</taxon>
        <taxon>Pezizomycotina</taxon>
        <taxon>Leotiomycetes</taxon>
        <taxon>Thelebolales</taxon>
        <taxon>Thelebolaceae</taxon>
        <taxon>Pseudogymnoascus</taxon>
    </lineage>
</organism>
<keyword evidence="3" id="KW-1185">Reference proteome</keyword>
<dbReference type="OrthoDB" id="3439380at2759"/>
<evidence type="ECO:0000259" key="1">
    <source>
        <dbReference type="Pfam" id="PF20150"/>
    </source>
</evidence>
<dbReference type="GeneID" id="28836051"/>
<feature type="domain" description="2EXR" evidence="1">
    <location>
        <begin position="182"/>
        <end position="285"/>
    </location>
</feature>
<dbReference type="Pfam" id="PF20150">
    <property type="entry name" value="2EXR"/>
    <property type="match status" value="1"/>
</dbReference>
<reference evidence="2 3" key="1">
    <citation type="submission" date="2016-03" db="EMBL/GenBank/DDBJ databases">
        <title>Comparative genomics of Pseudogymnoascus destructans, the fungus causing white-nose syndrome of bats.</title>
        <authorList>
            <person name="Palmer J.M."/>
            <person name="Drees K.P."/>
            <person name="Foster J.T."/>
            <person name="Lindner D.L."/>
        </authorList>
    </citation>
    <scope>NUCLEOTIDE SEQUENCE [LARGE SCALE GENOMIC DNA]</scope>
    <source>
        <strain evidence="2 3">UAMH 10579</strain>
    </source>
</reference>
<sequence length="563" mass="63043">MNLTPDVLDTVKKLNAAGYKNQLEPGKLLPDNFNIADSPNFQKMMGPIMNNIDATRLAMKDETGSIQLANIQVAYKSSHSQYLSPLFSLEKMAAVTVIVTVTVAVTDFAGQMLEAFNGFKAKLGLTFTNEFSEHTALDGHKYQVIDPEKMVKSNPSITQNIKAPGVMTTISSTQQQLPVQSFPLFPRLPVELQRRIWELCLPARIVELDLQGTDIVPTSCSLQQTSQINSRASLATRICRESRSVAFLAGATELYDDDFQRSDTPEWEAMNDIRDLWASPPTDVLHLNYYGAYDGYYHWSGNPVEFLIWLARRYHMRMSIVASLLVGFGDTEGAEYLFGFDKNFDLLAEGGGPYLTTLCVVSLHVGLESALWKDGGMLFGRLGEERVKLIKVGDKAALKAYYNLWAAGPVEDREPEQFFDLAVSRHESEWLPRVAQWRRRLLTTWMNHCWAKAEEANELGSIQDHQGVWRAPRNNEGRIIPKGDSGPFSHYMRPGPGLGGMRTRVPNEEHPWVAGGLRDMPCFEPVVMFRLCEDKCYAPKPQRTRGLGRGGLGIRGQSSRGSV</sequence>
<dbReference type="PANTHER" id="PTHR35910:SF1">
    <property type="entry name" value="2EXR DOMAIN-CONTAINING PROTEIN"/>
    <property type="match status" value="1"/>
</dbReference>
<evidence type="ECO:0000313" key="2">
    <source>
        <dbReference type="EMBL" id="OBT99194.1"/>
    </source>
</evidence>
<dbReference type="AlphaFoldDB" id="A0A1B8GTM5"/>
<protein>
    <recommendedName>
        <fullName evidence="1">2EXR domain-containing protein</fullName>
    </recommendedName>
</protein>
<accession>A0A1B8GTM5</accession>
<gene>
    <name evidence="2" type="ORF">VE01_02665</name>
</gene>
<dbReference type="PANTHER" id="PTHR35910">
    <property type="entry name" value="2EXR DOMAIN-CONTAINING PROTEIN"/>
    <property type="match status" value="1"/>
</dbReference>
<dbReference type="STRING" id="342668.A0A1B8GTM5"/>